<keyword evidence="3" id="KW-1185">Reference proteome</keyword>
<comment type="caution">
    <text evidence="2">The sequence shown here is derived from an EMBL/GenBank/DDBJ whole genome shotgun (WGS) entry which is preliminary data.</text>
</comment>
<evidence type="ECO:0000313" key="3">
    <source>
        <dbReference type="Proteomes" id="UP000786387"/>
    </source>
</evidence>
<gene>
    <name evidence="2" type="ORF">G7026_13910</name>
</gene>
<reference evidence="2 3" key="1">
    <citation type="submission" date="2020-02" db="EMBL/GenBank/DDBJ databases">
        <title>Synteny-based analysis reveals conserved mechanism for high triclosan tolerance in Pseudomonas, as well as instances of horizontal transfer.</title>
        <authorList>
            <person name="Mcfarland A.G."/>
            <person name="Bertucci H.K."/>
            <person name="Litmann E."/>
            <person name="Shen J."/>
            <person name="Huttenhower C."/>
            <person name="Hartmann E.M."/>
        </authorList>
    </citation>
    <scope>NUCLEOTIDE SEQUENCE [LARGE SCALE GENOMIC DNA]</scope>
    <source>
        <strain evidence="2 3">115A1</strain>
    </source>
</reference>
<accession>A0ABR5Z2L4</accession>
<organism evidence="2 3">
    <name type="scientific">Stutzerimonas azotifigens</name>
    <dbReference type="NCBI Taxonomy" id="291995"/>
    <lineage>
        <taxon>Bacteria</taxon>
        <taxon>Pseudomonadati</taxon>
        <taxon>Pseudomonadota</taxon>
        <taxon>Gammaproteobacteria</taxon>
        <taxon>Pseudomonadales</taxon>
        <taxon>Pseudomonadaceae</taxon>
        <taxon>Stutzerimonas</taxon>
    </lineage>
</organism>
<evidence type="ECO:0000256" key="1">
    <source>
        <dbReference type="SAM" id="MobiDB-lite"/>
    </source>
</evidence>
<feature type="region of interest" description="Disordered" evidence="1">
    <location>
        <begin position="65"/>
        <end position="89"/>
    </location>
</feature>
<proteinExistence type="predicted"/>
<protein>
    <submittedName>
        <fullName evidence="2">Uncharacterized protein</fullName>
    </submittedName>
</protein>
<evidence type="ECO:0000313" key="2">
    <source>
        <dbReference type="EMBL" id="MBA1274453.1"/>
    </source>
</evidence>
<name>A0ABR5Z2L4_9GAMM</name>
<dbReference type="Proteomes" id="UP000786387">
    <property type="component" value="Unassembled WGS sequence"/>
</dbReference>
<dbReference type="EMBL" id="JAAMRF010000006">
    <property type="protein sequence ID" value="MBA1274453.1"/>
    <property type="molecule type" value="Genomic_DNA"/>
</dbReference>
<dbReference type="RefSeq" id="WP_181071529.1">
    <property type="nucleotide sequence ID" value="NZ_JAAMRF010000006.1"/>
</dbReference>
<sequence length="89" mass="9795">MDNFTERCGTLLAMLGKSADLLKRIAMKVQGNVIHLHQRVPGSALESLNRLTGLNFSRWPESLVRQPERGDGVPAKASGRDEPLERLGS</sequence>
<feature type="compositionally biased region" description="Basic and acidic residues" evidence="1">
    <location>
        <begin position="78"/>
        <end position="89"/>
    </location>
</feature>